<keyword evidence="3" id="KW-1185">Reference proteome</keyword>
<evidence type="ECO:0000313" key="2">
    <source>
        <dbReference type="EMBL" id="KAB8292580.1"/>
    </source>
</evidence>
<dbReference type="Proteomes" id="UP000326757">
    <property type="component" value="Unassembled WGS sequence"/>
</dbReference>
<comment type="caution">
    <text evidence="2">The sequence shown here is derived from an EMBL/GenBank/DDBJ whole genome shotgun (WGS) entry which is preliminary data.</text>
</comment>
<feature type="signal peptide" evidence="1">
    <location>
        <begin position="1"/>
        <end position="17"/>
    </location>
</feature>
<keyword evidence="1" id="KW-0732">Signal</keyword>
<dbReference type="EMBL" id="VIGI01000013">
    <property type="protein sequence ID" value="KAB8292580.1"/>
    <property type="molecule type" value="Genomic_DNA"/>
</dbReference>
<organism evidence="2 3">
    <name type="scientific">Monilinia laxa</name>
    <name type="common">Brown rot fungus</name>
    <name type="synonym">Sclerotinia laxa</name>
    <dbReference type="NCBI Taxonomy" id="61186"/>
    <lineage>
        <taxon>Eukaryota</taxon>
        <taxon>Fungi</taxon>
        <taxon>Dikarya</taxon>
        <taxon>Ascomycota</taxon>
        <taxon>Pezizomycotina</taxon>
        <taxon>Leotiomycetes</taxon>
        <taxon>Helotiales</taxon>
        <taxon>Sclerotiniaceae</taxon>
        <taxon>Monilinia</taxon>
    </lineage>
</organism>
<sequence>MGGGLFLFFLNYIITFSFSPSSNIFAHQVDSYLLESTPPLIDSDIIYTYIPTVNSYTRFAFISLLLHLNHLFFHPPYFNIYKLSFVIYHYGFKSSSFRCRKYR</sequence>
<feature type="chain" id="PRO_5024887771" description="LAGLIDADG endonuclease" evidence="1">
    <location>
        <begin position="18"/>
        <end position="103"/>
    </location>
</feature>
<evidence type="ECO:0000313" key="3">
    <source>
        <dbReference type="Proteomes" id="UP000326757"/>
    </source>
</evidence>
<dbReference type="AlphaFoldDB" id="A0A5N6JVT0"/>
<evidence type="ECO:0008006" key="4">
    <source>
        <dbReference type="Google" id="ProtNLM"/>
    </source>
</evidence>
<reference evidence="2 3" key="1">
    <citation type="submission" date="2019-06" db="EMBL/GenBank/DDBJ databases">
        <title>Genome Sequence of the Brown Rot Fungal Pathogen Monilinia laxa.</title>
        <authorList>
            <person name="De Miccolis Angelini R.M."/>
            <person name="Landi L."/>
            <person name="Abate D."/>
            <person name="Pollastro S."/>
            <person name="Romanazzi G."/>
            <person name="Faretra F."/>
        </authorList>
    </citation>
    <scope>NUCLEOTIDE SEQUENCE [LARGE SCALE GENOMIC DNA]</scope>
    <source>
        <strain evidence="2 3">Mlax316</strain>
    </source>
</reference>
<name>A0A5N6JVT0_MONLA</name>
<proteinExistence type="predicted"/>
<gene>
    <name evidence="2" type="ORF">EYC80_008285</name>
</gene>
<protein>
    <recommendedName>
        <fullName evidence="4">LAGLIDADG endonuclease</fullName>
    </recommendedName>
</protein>
<accession>A0A5N6JVT0</accession>
<evidence type="ECO:0000256" key="1">
    <source>
        <dbReference type="SAM" id="SignalP"/>
    </source>
</evidence>